<evidence type="ECO:0000313" key="2">
    <source>
        <dbReference type="EMBL" id="MDO5976855.1"/>
    </source>
</evidence>
<reference evidence="2" key="1">
    <citation type="submission" date="2023-07" db="EMBL/GenBank/DDBJ databases">
        <title>Two novel species in the genus Flavivirga.</title>
        <authorList>
            <person name="Kwon K."/>
        </authorList>
    </citation>
    <scope>NUCLEOTIDE SEQUENCE</scope>
    <source>
        <strain evidence="2">KACC 14158</strain>
    </source>
</reference>
<gene>
    <name evidence="2" type="ORF">Q4Q40_21860</name>
</gene>
<accession>A0ABT8WV34</accession>
<proteinExistence type="predicted"/>
<evidence type="ECO:0000256" key="1">
    <source>
        <dbReference type="SAM" id="Phobius"/>
    </source>
</evidence>
<evidence type="ECO:0000313" key="3">
    <source>
        <dbReference type="Proteomes" id="UP001176806"/>
    </source>
</evidence>
<comment type="caution">
    <text evidence="2">The sequence shown here is derived from an EMBL/GenBank/DDBJ whole genome shotgun (WGS) entry which is preliminary data.</text>
</comment>
<sequence>MGGEGSAMAAIISLKNNRSLLSKRKEKSALGGSYSNVKLAEFPKATPELLKEIKERLHKEKRKDIMKQTILFVVMFLILISMFLYLTY</sequence>
<dbReference type="Proteomes" id="UP001176806">
    <property type="component" value="Unassembled WGS sequence"/>
</dbReference>
<dbReference type="RefSeq" id="WP_303304184.1">
    <property type="nucleotide sequence ID" value="NZ_BAABDA010000011.1"/>
</dbReference>
<keyword evidence="3" id="KW-1185">Reference proteome</keyword>
<organism evidence="2 3">
    <name type="scientific">Flavivirga jejuensis</name>
    <dbReference type="NCBI Taxonomy" id="870487"/>
    <lineage>
        <taxon>Bacteria</taxon>
        <taxon>Pseudomonadati</taxon>
        <taxon>Bacteroidota</taxon>
        <taxon>Flavobacteriia</taxon>
        <taxon>Flavobacteriales</taxon>
        <taxon>Flavobacteriaceae</taxon>
        <taxon>Flavivirga</taxon>
    </lineage>
</organism>
<protein>
    <submittedName>
        <fullName evidence="2">Uncharacterized protein</fullName>
    </submittedName>
</protein>
<keyword evidence="1" id="KW-0812">Transmembrane</keyword>
<feature type="transmembrane region" description="Helical" evidence="1">
    <location>
        <begin position="69"/>
        <end position="86"/>
    </location>
</feature>
<keyword evidence="1" id="KW-0472">Membrane</keyword>
<name>A0ABT8WV34_9FLAO</name>
<dbReference type="EMBL" id="JAUOEL010000009">
    <property type="protein sequence ID" value="MDO5976855.1"/>
    <property type="molecule type" value="Genomic_DNA"/>
</dbReference>
<keyword evidence="1" id="KW-1133">Transmembrane helix</keyword>